<dbReference type="RefSeq" id="XP_067479446.1">
    <property type="nucleotide sequence ID" value="XM_067625028.1"/>
</dbReference>
<evidence type="ECO:0000313" key="2">
    <source>
        <dbReference type="EMBL" id="OJJ72198.1"/>
    </source>
</evidence>
<proteinExistence type="predicted"/>
<reference evidence="3" key="1">
    <citation type="journal article" date="2017" name="Genome Biol.">
        <title>Comparative genomics reveals high biological diversity and specific adaptations in the industrially and medically important fungal genus Aspergillus.</title>
        <authorList>
            <person name="de Vries R.P."/>
            <person name="Riley R."/>
            <person name="Wiebenga A."/>
            <person name="Aguilar-Osorio G."/>
            <person name="Amillis S."/>
            <person name="Uchima C.A."/>
            <person name="Anderluh G."/>
            <person name="Asadollahi M."/>
            <person name="Askin M."/>
            <person name="Barry K."/>
            <person name="Battaglia E."/>
            <person name="Bayram O."/>
            <person name="Benocci T."/>
            <person name="Braus-Stromeyer S.A."/>
            <person name="Caldana C."/>
            <person name="Canovas D."/>
            <person name="Cerqueira G.C."/>
            <person name="Chen F."/>
            <person name="Chen W."/>
            <person name="Choi C."/>
            <person name="Clum A."/>
            <person name="Dos Santos R.A."/>
            <person name="Damasio A.R."/>
            <person name="Diallinas G."/>
            <person name="Emri T."/>
            <person name="Fekete E."/>
            <person name="Flipphi M."/>
            <person name="Freyberg S."/>
            <person name="Gallo A."/>
            <person name="Gournas C."/>
            <person name="Habgood R."/>
            <person name="Hainaut M."/>
            <person name="Harispe M.L."/>
            <person name="Henrissat B."/>
            <person name="Hilden K.S."/>
            <person name="Hope R."/>
            <person name="Hossain A."/>
            <person name="Karabika E."/>
            <person name="Karaffa L."/>
            <person name="Karanyi Z."/>
            <person name="Krasevec N."/>
            <person name="Kuo A."/>
            <person name="Kusch H."/>
            <person name="LaButti K."/>
            <person name="Lagendijk E.L."/>
            <person name="Lapidus A."/>
            <person name="Levasseur A."/>
            <person name="Lindquist E."/>
            <person name="Lipzen A."/>
            <person name="Logrieco A.F."/>
            <person name="MacCabe A."/>
            <person name="Maekelae M.R."/>
            <person name="Malavazi I."/>
            <person name="Melin P."/>
            <person name="Meyer V."/>
            <person name="Mielnichuk N."/>
            <person name="Miskei M."/>
            <person name="Molnar A.P."/>
            <person name="Mule G."/>
            <person name="Ngan C.Y."/>
            <person name="Orejas M."/>
            <person name="Orosz E."/>
            <person name="Ouedraogo J.P."/>
            <person name="Overkamp K.M."/>
            <person name="Park H.-S."/>
            <person name="Perrone G."/>
            <person name="Piumi F."/>
            <person name="Punt P.J."/>
            <person name="Ram A.F."/>
            <person name="Ramon A."/>
            <person name="Rauscher S."/>
            <person name="Record E."/>
            <person name="Riano-Pachon D.M."/>
            <person name="Robert V."/>
            <person name="Roehrig J."/>
            <person name="Ruller R."/>
            <person name="Salamov A."/>
            <person name="Salih N.S."/>
            <person name="Samson R.A."/>
            <person name="Sandor E."/>
            <person name="Sanguinetti M."/>
            <person name="Schuetze T."/>
            <person name="Sepcic K."/>
            <person name="Shelest E."/>
            <person name="Sherlock G."/>
            <person name="Sophianopoulou V."/>
            <person name="Squina F.M."/>
            <person name="Sun H."/>
            <person name="Susca A."/>
            <person name="Todd R.B."/>
            <person name="Tsang A."/>
            <person name="Unkles S.E."/>
            <person name="van de Wiele N."/>
            <person name="van Rossen-Uffink D."/>
            <person name="Oliveira J.V."/>
            <person name="Vesth T.C."/>
            <person name="Visser J."/>
            <person name="Yu J.-H."/>
            <person name="Zhou M."/>
            <person name="Andersen M.R."/>
            <person name="Archer D.B."/>
            <person name="Baker S.E."/>
            <person name="Benoit I."/>
            <person name="Brakhage A.A."/>
            <person name="Braus G.H."/>
            <person name="Fischer R."/>
            <person name="Frisvad J.C."/>
            <person name="Goldman G.H."/>
            <person name="Houbraken J."/>
            <person name="Oakley B."/>
            <person name="Pocsi I."/>
            <person name="Scazzocchio C."/>
            <person name="Seiboth B."/>
            <person name="vanKuyk P.A."/>
            <person name="Wortman J."/>
            <person name="Dyer P.S."/>
            <person name="Grigoriev I.V."/>
        </authorList>
    </citation>
    <scope>NUCLEOTIDE SEQUENCE [LARGE SCALE GENOMIC DNA]</scope>
    <source>
        <strain evidence="3">CBS 101740 / IMI 381727 / IBT 21946</strain>
    </source>
</reference>
<feature type="region of interest" description="Disordered" evidence="1">
    <location>
        <begin position="25"/>
        <end position="76"/>
    </location>
</feature>
<feature type="compositionally biased region" description="Basic and acidic residues" evidence="1">
    <location>
        <begin position="25"/>
        <end position="51"/>
    </location>
</feature>
<dbReference type="Proteomes" id="UP000184499">
    <property type="component" value="Unassembled WGS sequence"/>
</dbReference>
<dbReference type="VEuPathDB" id="FungiDB:ASPBRDRAFT_43595"/>
<gene>
    <name evidence="2" type="ORF">ASPBRDRAFT_43595</name>
</gene>
<name>A0A1L9UKM8_ASPBC</name>
<sequence>MILLIKLPSERRQAVELQFEAARREDAARRAADAGDRDRERSYHEEAERFNEQAQQAHQLAVQEDEAKRDIQSKENTGTFRKGVRWILRRMS</sequence>
<organism evidence="2 3">
    <name type="scientific">Aspergillus brasiliensis (strain CBS 101740 / IMI 381727 / IBT 21946)</name>
    <dbReference type="NCBI Taxonomy" id="767769"/>
    <lineage>
        <taxon>Eukaryota</taxon>
        <taxon>Fungi</taxon>
        <taxon>Dikarya</taxon>
        <taxon>Ascomycota</taxon>
        <taxon>Pezizomycotina</taxon>
        <taxon>Eurotiomycetes</taxon>
        <taxon>Eurotiomycetidae</taxon>
        <taxon>Eurotiales</taxon>
        <taxon>Aspergillaceae</taxon>
        <taxon>Aspergillus</taxon>
        <taxon>Aspergillus subgen. Circumdati</taxon>
    </lineage>
</organism>
<protein>
    <submittedName>
        <fullName evidence="2">Uncharacterized protein</fullName>
    </submittedName>
</protein>
<accession>A0A1L9UKM8</accession>
<evidence type="ECO:0000256" key="1">
    <source>
        <dbReference type="SAM" id="MobiDB-lite"/>
    </source>
</evidence>
<keyword evidence="3" id="KW-1185">Reference proteome</keyword>
<dbReference type="GeneID" id="93577516"/>
<evidence type="ECO:0000313" key="3">
    <source>
        <dbReference type="Proteomes" id="UP000184499"/>
    </source>
</evidence>
<dbReference type="EMBL" id="KV878684">
    <property type="protein sequence ID" value="OJJ72198.1"/>
    <property type="molecule type" value="Genomic_DNA"/>
</dbReference>
<dbReference type="AlphaFoldDB" id="A0A1L9UKM8"/>